<evidence type="ECO:0000256" key="2">
    <source>
        <dbReference type="ARBA" id="ARBA00023125"/>
    </source>
</evidence>
<dbReference type="CDD" id="cd17536">
    <property type="entry name" value="REC_YesN-like"/>
    <property type="match status" value="1"/>
</dbReference>
<evidence type="ECO:0000313" key="8">
    <source>
        <dbReference type="Proteomes" id="UP000773462"/>
    </source>
</evidence>
<dbReference type="InterPro" id="IPR018060">
    <property type="entry name" value="HTH_AraC"/>
</dbReference>
<dbReference type="InterPro" id="IPR020449">
    <property type="entry name" value="Tscrpt_reg_AraC-type_HTH"/>
</dbReference>
<dbReference type="Pfam" id="PF00072">
    <property type="entry name" value="Response_reg"/>
    <property type="match status" value="1"/>
</dbReference>
<dbReference type="EMBL" id="JAGGLV010000008">
    <property type="protein sequence ID" value="MBP2112720.1"/>
    <property type="molecule type" value="Genomic_DNA"/>
</dbReference>
<keyword evidence="2" id="KW-0238">DNA-binding</keyword>
<reference evidence="7 8" key="1">
    <citation type="submission" date="2021-03" db="EMBL/GenBank/DDBJ databases">
        <title>Genomic Encyclopedia of Type Strains, Phase IV (KMG-IV): sequencing the most valuable type-strain genomes for metagenomic binning, comparative biology and taxonomic classification.</title>
        <authorList>
            <person name="Goeker M."/>
        </authorList>
    </citation>
    <scope>NUCLEOTIDE SEQUENCE [LARGE SCALE GENOMIC DNA]</scope>
    <source>
        <strain evidence="7 8">DSM 101953</strain>
    </source>
</reference>
<dbReference type="PROSITE" id="PS50110">
    <property type="entry name" value="RESPONSE_REGULATORY"/>
    <property type="match status" value="1"/>
</dbReference>
<dbReference type="Pfam" id="PF17853">
    <property type="entry name" value="GGDEF_2"/>
    <property type="match status" value="1"/>
</dbReference>
<feature type="domain" description="Response regulatory" evidence="6">
    <location>
        <begin position="4"/>
        <end position="121"/>
    </location>
</feature>
<evidence type="ECO:0000256" key="1">
    <source>
        <dbReference type="ARBA" id="ARBA00023015"/>
    </source>
</evidence>
<proteinExistence type="predicted"/>
<keyword evidence="3" id="KW-0804">Transcription</keyword>
<dbReference type="PROSITE" id="PS01124">
    <property type="entry name" value="HTH_ARAC_FAMILY_2"/>
    <property type="match status" value="1"/>
</dbReference>
<evidence type="ECO:0000259" key="6">
    <source>
        <dbReference type="PROSITE" id="PS50110"/>
    </source>
</evidence>
<protein>
    <submittedName>
        <fullName evidence="7">YesN/AraC family two-component response regulator</fullName>
    </submittedName>
</protein>
<dbReference type="SMART" id="SM00342">
    <property type="entry name" value="HTH_ARAC"/>
    <property type="match status" value="1"/>
</dbReference>
<comment type="caution">
    <text evidence="7">The sequence shown here is derived from an EMBL/GenBank/DDBJ whole genome shotgun (WGS) entry which is preliminary data.</text>
</comment>
<dbReference type="PRINTS" id="PR00032">
    <property type="entry name" value="HTHARAC"/>
</dbReference>
<dbReference type="Pfam" id="PF12833">
    <property type="entry name" value="HTH_18"/>
    <property type="match status" value="1"/>
</dbReference>
<dbReference type="InterPro" id="IPR009057">
    <property type="entry name" value="Homeodomain-like_sf"/>
</dbReference>
<evidence type="ECO:0000256" key="3">
    <source>
        <dbReference type="ARBA" id="ARBA00023163"/>
    </source>
</evidence>
<dbReference type="PANTHER" id="PTHR43280:SF28">
    <property type="entry name" value="HTH-TYPE TRANSCRIPTIONAL ACTIVATOR RHAS"/>
    <property type="match status" value="1"/>
</dbReference>
<keyword evidence="1" id="KW-0805">Transcription regulation</keyword>
<feature type="domain" description="HTH araC/xylS-type" evidence="5">
    <location>
        <begin position="441"/>
        <end position="539"/>
    </location>
</feature>
<evidence type="ECO:0000256" key="4">
    <source>
        <dbReference type="PROSITE-ProRule" id="PRU00169"/>
    </source>
</evidence>
<dbReference type="SUPFAM" id="SSF52172">
    <property type="entry name" value="CheY-like"/>
    <property type="match status" value="1"/>
</dbReference>
<dbReference type="SMART" id="SM00448">
    <property type="entry name" value="REC"/>
    <property type="match status" value="1"/>
</dbReference>
<evidence type="ECO:0000259" key="5">
    <source>
        <dbReference type="PROSITE" id="PS01124"/>
    </source>
</evidence>
<dbReference type="Gene3D" id="3.40.50.2300">
    <property type="match status" value="1"/>
</dbReference>
<dbReference type="Proteomes" id="UP000773462">
    <property type="component" value="Unassembled WGS sequence"/>
</dbReference>
<evidence type="ECO:0000313" key="7">
    <source>
        <dbReference type="EMBL" id="MBP2112720.1"/>
    </source>
</evidence>
<dbReference type="SUPFAM" id="SSF46689">
    <property type="entry name" value="Homeodomain-like"/>
    <property type="match status" value="2"/>
</dbReference>
<feature type="modified residue" description="4-aspartylphosphate" evidence="4">
    <location>
        <position position="56"/>
    </location>
</feature>
<sequence length="539" mass="62065">MSRSILLVDDDPHILKALTRHVGWENLGLTLAGTAVNGHEALELFRRLSPDLVMTDVYMPGMGGLELTEALRELAPELPVIILSGYEEFENARQAMRWGVSHFLLKPARVDEIEAVLRAVLLDLDAGEQKKRLEERYQQEIGRTLPFLRERLLMELLTTRYSAEECSEERLGYLQITRPQRLAAASIQLNRPSPLHKLKEREWQLLRFGAGNICRETLQHKLAGHPSVQGHVLDYSDDLLVVLLLDREAGEPIPVLKEVVQETMDKIRNYIQLQTYAGIGSVKSAIHELIDSYLESREALASAEFQETSPIYAYEPCKSTNPWTLDDYSRLLQEWNEVLLCRDSSKVWETWEIIFGRLRQEDQNNIQDIQTVCVGLFTTLMYYWNACCPGRTPPMSMSEFLQAVTGYYTWRSLTEWMGQIIPAFLNAAFTEMNVKKNRLVESVKSYVEAHYTQEISFMGLAQELHVHPKYLSQLFKRISGENFVSYLNRYRVDRAIEFLQSGQHMVYEISEMVGFNNPAYFSQVFKMITGRSPSDYLKG</sequence>
<dbReference type="InterPro" id="IPR011006">
    <property type="entry name" value="CheY-like_superfamily"/>
</dbReference>
<dbReference type="InterPro" id="IPR041522">
    <property type="entry name" value="CdaR_GGDEF"/>
</dbReference>
<keyword evidence="8" id="KW-1185">Reference proteome</keyword>
<dbReference type="RefSeq" id="WP_209873920.1">
    <property type="nucleotide sequence ID" value="NZ_JAGGLV010000008.1"/>
</dbReference>
<dbReference type="PANTHER" id="PTHR43280">
    <property type="entry name" value="ARAC-FAMILY TRANSCRIPTIONAL REGULATOR"/>
    <property type="match status" value="1"/>
</dbReference>
<accession>A0ABS4NTH1</accession>
<name>A0ABS4NTH1_9BACL</name>
<dbReference type="InterPro" id="IPR018062">
    <property type="entry name" value="HTH_AraC-typ_CS"/>
</dbReference>
<gene>
    <name evidence="7" type="ORF">J2Z70_002874</name>
</gene>
<organism evidence="7 8">
    <name type="scientific">Paenibacillus silagei</name>
    <dbReference type="NCBI Taxonomy" id="1670801"/>
    <lineage>
        <taxon>Bacteria</taxon>
        <taxon>Bacillati</taxon>
        <taxon>Bacillota</taxon>
        <taxon>Bacilli</taxon>
        <taxon>Bacillales</taxon>
        <taxon>Paenibacillaceae</taxon>
        <taxon>Paenibacillus</taxon>
    </lineage>
</organism>
<dbReference type="InterPro" id="IPR001789">
    <property type="entry name" value="Sig_transdc_resp-reg_receiver"/>
</dbReference>
<dbReference type="Gene3D" id="1.10.10.60">
    <property type="entry name" value="Homeodomain-like"/>
    <property type="match status" value="2"/>
</dbReference>
<dbReference type="PROSITE" id="PS00041">
    <property type="entry name" value="HTH_ARAC_FAMILY_1"/>
    <property type="match status" value="1"/>
</dbReference>
<keyword evidence="4" id="KW-0597">Phosphoprotein</keyword>